<feature type="transmembrane region" description="Helical" evidence="7">
    <location>
        <begin position="94"/>
        <end position="115"/>
    </location>
</feature>
<keyword evidence="10" id="KW-1185">Reference proteome</keyword>
<evidence type="ECO:0000313" key="10">
    <source>
        <dbReference type="Proteomes" id="UP000616608"/>
    </source>
</evidence>
<accession>A0A917G6P4</accession>
<dbReference type="Proteomes" id="UP000616608">
    <property type="component" value="Unassembled WGS sequence"/>
</dbReference>
<dbReference type="GO" id="GO:0006508">
    <property type="term" value="P:proteolysis"/>
    <property type="evidence" value="ECO:0007669"/>
    <property type="project" value="UniProtKB-KW"/>
</dbReference>
<keyword evidence="6 7" id="KW-0472">Membrane</keyword>
<dbReference type="InterPro" id="IPR022764">
    <property type="entry name" value="Peptidase_S54_rhomboid_dom"/>
</dbReference>
<feature type="domain" description="Peptidase S54 rhomboid" evidence="8">
    <location>
        <begin position="55"/>
        <end position="190"/>
    </location>
</feature>
<dbReference type="PANTHER" id="PTHR43731:SF14">
    <property type="entry name" value="PRESENILIN-ASSOCIATED RHOMBOID-LIKE PROTEIN, MITOCHONDRIAL"/>
    <property type="match status" value="1"/>
</dbReference>
<comment type="caution">
    <text evidence="9">The sequence shown here is derived from an EMBL/GenBank/DDBJ whole genome shotgun (WGS) entry which is preliminary data.</text>
</comment>
<proteinExistence type="inferred from homology"/>
<protein>
    <submittedName>
        <fullName evidence="9">Rhomboid protease YdcA</fullName>
    </submittedName>
</protein>
<feature type="transmembrane region" description="Helical" evidence="7">
    <location>
        <begin position="149"/>
        <end position="166"/>
    </location>
</feature>
<evidence type="ECO:0000256" key="1">
    <source>
        <dbReference type="ARBA" id="ARBA00004141"/>
    </source>
</evidence>
<feature type="transmembrane region" description="Helical" evidence="7">
    <location>
        <begin position="12"/>
        <end position="37"/>
    </location>
</feature>
<organism evidence="9 10">
    <name type="scientific">Lysinibacillus alkalisoli</name>
    <dbReference type="NCBI Taxonomy" id="1911548"/>
    <lineage>
        <taxon>Bacteria</taxon>
        <taxon>Bacillati</taxon>
        <taxon>Bacillota</taxon>
        <taxon>Bacilli</taxon>
        <taxon>Bacillales</taxon>
        <taxon>Bacillaceae</taxon>
        <taxon>Lysinibacillus</taxon>
    </lineage>
</organism>
<evidence type="ECO:0000313" key="9">
    <source>
        <dbReference type="EMBL" id="GGG24959.1"/>
    </source>
</evidence>
<dbReference type="EMBL" id="BMJT01000006">
    <property type="protein sequence ID" value="GGG24959.1"/>
    <property type="molecule type" value="Genomic_DNA"/>
</dbReference>
<evidence type="ECO:0000256" key="3">
    <source>
        <dbReference type="ARBA" id="ARBA00022692"/>
    </source>
</evidence>
<name>A0A917G6P4_9BACI</name>
<dbReference type="GO" id="GO:0004252">
    <property type="term" value="F:serine-type endopeptidase activity"/>
    <property type="evidence" value="ECO:0007669"/>
    <property type="project" value="InterPro"/>
</dbReference>
<sequence length="202" mass="23419">MFRRTENFKEYTTKYPIVTTLIAINLILYLTRFIPTYGDYILLNGMQSNYMVAQGEYWRLITAMFFHADFMHILMNMFWLFVFGPELEILMGKLRFFTIYFASGLIGNVLTYVIYDVNHNSLGASGAIFGIMGAYAALIYYTRKTMPQLRQLILPLILVSVVMTFIQPNINVVAHLGGLFGGFVIGLFYLHPKRIMKWQNRS</sequence>
<evidence type="ECO:0000259" key="8">
    <source>
        <dbReference type="Pfam" id="PF01694"/>
    </source>
</evidence>
<comment type="subcellular location">
    <subcellularLocation>
        <location evidence="1">Membrane</location>
        <topology evidence="1">Multi-pass membrane protein</topology>
    </subcellularLocation>
</comment>
<reference evidence="9" key="2">
    <citation type="submission" date="2020-09" db="EMBL/GenBank/DDBJ databases">
        <authorList>
            <person name="Sun Q."/>
            <person name="Zhou Y."/>
        </authorList>
    </citation>
    <scope>NUCLEOTIDE SEQUENCE</scope>
    <source>
        <strain evidence="9">CGMCC 1.15760</strain>
    </source>
</reference>
<feature type="transmembrane region" description="Helical" evidence="7">
    <location>
        <begin position="172"/>
        <end position="191"/>
    </location>
</feature>
<feature type="transmembrane region" description="Helical" evidence="7">
    <location>
        <begin position="121"/>
        <end position="142"/>
    </location>
</feature>
<reference evidence="9" key="1">
    <citation type="journal article" date="2014" name="Int. J. Syst. Evol. Microbiol.">
        <title>Complete genome sequence of Corynebacterium casei LMG S-19264T (=DSM 44701T), isolated from a smear-ripened cheese.</title>
        <authorList>
            <consortium name="US DOE Joint Genome Institute (JGI-PGF)"/>
            <person name="Walter F."/>
            <person name="Albersmeier A."/>
            <person name="Kalinowski J."/>
            <person name="Ruckert C."/>
        </authorList>
    </citation>
    <scope>NUCLEOTIDE SEQUENCE</scope>
    <source>
        <strain evidence="9">CGMCC 1.15760</strain>
    </source>
</reference>
<dbReference type="RefSeq" id="WP_188614854.1">
    <property type="nucleotide sequence ID" value="NZ_BMJT01000006.1"/>
</dbReference>
<keyword evidence="3 7" id="KW-0812">Transmembrane</keyword>
<dbReference type="SUPFAM" id="SSF144091">
    <property type="entry name" value="Rhomboid-like"/>
    <property type="match status" value="1"/>
</dbReference>
<feature type="transmembrane region" description="Helical" evidence="7">
    <location>
        <begin position="57"/>
        <end position="82"/>
    </location>
</feature>
<keyword evidence="5 7" id="KW-1133">Transmembrane helix</keyword>
<evidence type="ECO:0000256" key="6">
    <source>
        <dbReference type="ARBA" id="ARBA00023136"/>
    </source>
</evidence>
<dbReference type="Pfam" id="PF01694">
    <property type="entry name" value="Rhomboid"/>
    <property type="match status" value="1"/>
</dbReference>
<keyword evidence="9" id="KW-0645">Protease</keyword>
<evidence type="ECO:0000256" key="4">
    <source>
        <dbReference type="ARBA" id="ARBA00022801"/>
    </source>
</evidence>
<evidence type="ECO:0000256" key="7">
    <source>
        <dbReference type="SAM" id="Phobius"/>
    </source>
</evidence>
<dbReference type="GO" id="GO:0016020">
    <property type="term" value="C:membrane"/>
    <property type="evidence" value="ECO:0007669"/>
    <property type="project" value="UniProtKB-SubCell"/>
</dbReference>
<keyword evidence="4" id="KW-0378">Hydrolase</keyword>
<evidence type="ECO:0000256" key="5">
    <source>
        <dbReference type="ARBA" id="ARBA00022989"/>
    </source>
</evidence>
<dbReference type="InterPro" id="IPR050925">
    <property type="entry name" value="Rhomboid_protease_S54"/>
</dbReference>
<dbReference type="AlphaFoldDB" id="A0A917G6P4"/>
<gene>
    <name evidence="9" type="primary">ydcA</name>
    <name evidence="9" type="ORF">GCM10007425_19390</name>
</gene>
<comment type="similarity">
    <text evidence="2">Belongs to the peptidase S54 family.</text>
</comment>
<dbReference type="PANTHER" id="PTHR43731">
    <property type="entry name" value="RHOMBOID PROTEASE"/>
    <property type="match status" value="1"/>
</dbReference>
<dbReference type="InterPro" id="IPR035952">
    <property type="entry name" value="Rhomboid-like_sf"/>
</dbReference>
<dbReference type="Gene3D" id="1.20.1540.10">
    <property type="entry name" value="Rhomboid-like"/>
    <property type="match status" value="1"/>
</dbReference>
<evidence type="ECO:0000256" key="2">
    <source>
        <dbReference type="ARBA" id="ARBA00009045"/>
    </source>
</evidence>